<keyword evidence="4" id="KW-0539">Nucleus</keyword>
<feature type="compositionally biased region" description="Low complexity" evidence="5">
    <location>
        <begin position="23"/>
        <end position="48"/>
    </location>
</feature>
<evidence type="ECO:0000259" key="6">
    <source>
        <dbReference type="Pfam" id="PF06544"/>
    </source>
</evidence>
<organism evidence="8 9">
    <name type="scientific">Entomortierella parvispora</name>
    <dbReference type="NCBI Taxonomy" id="205924"/>
    <lineage>
        <taxon>Eukaryota</taxon>
        <taxon>Fungi</taxon>
        <taxon>Fungi incertae sedis</taxon>
        <taxon>Mucoromycota</taxon>
        <taxon>Mortierellomycotina</taxon>
        <taxon>Mortierellomycetes</taxon>
        <taxon>Mortierellales</taxon>
        <taxon>Mortierellaceae</taxon>
        <taxon>Entomortierella</taxon>
    </lineage>
</organism>
<reference evidence="8" key="1">
    <citation type="submission" date="2021-11" db="EMBL/GenBank/DDBJ databases">
        <authorList>
            <person name="Herlambang A."/>
            <person name="Guo Y."/>
            <person name="Takashima Y."/>
            <person name="Nishizawa T."/>
        </authorList>
    </citation>
    <scope>NUCLEOTIDE SEQUENCE</scope>
    <source>
        <strain evidence="8">E1425</strain>
    </source>
</reference>
<evidence type="ECO:0000256" key="2">
    <source>
        <dbReference type="ARBA" id="ARBA00022664"/>
    </source>
</evidence>
<dbReference type="GO" id="GO:0046540">
    <property type="term" value="C:U4/U6 x U5 tri-snRNP complex"/>
    <property type="evidence" value="ECO:0007669"/>
    <property type="project" value="InterPro"/>
</dbReference>
<proteinExistence type="predicted"/>
<evidence type="ECO:0000256" key="4">
    <source>
        <dbReference type="ARBA" id="ARBA00023242"/>
    </source>
</evidence>
<dbReference type="GO" id="GO:0000398">
    <property type="term" value="P:mRNA splicing, via spliceosome"/>
    <property type="evidence" value="ECO:0007669"/>
    <property type="project" value="InterPro"/>
</dbReference>
<dbReference type="PANTHER" id="PTHR14212:SF0">
    <property type="entry name" value="U4_U6 SMALL NUCLEAR RIBONUCLEOPROTEIN PRP3"/>
    <property type="match status" value="1"/>
</dbReference>
<dbReference type="Pfam" id="PF08572">
    <property type="entry name" value="PRP3"/>
    <property type="match status" value="1"/>
</dbReference>
<feature type="region of interest" description="Disordered" evidence="5">
    <location>
        <begin position="356"/>
        <end position="382"/>
    </location>
</feature>
<feature type="domain" description="Pre-mRNA-splicing factor 3" evidence="7">
    <location>
        <begin position="152"/>
        <end position="368"/>
    </location>
</feature>
<name>A0A9P3LSL6_9FUNG</name>
<dbReference type="InterPro" id="IPR013881">
    <property type="entry name" value="Pre-mRNA_splic_Prp3_dom"/>
</dbReference>
<evidence type="ECO:0000256" key="1">
    <source>
        <dbReference type="ARBA" id="ARBA00004123"/>
    </source>
</evidence>
<dbReference type="InterPro" id="IPR027104">
    <property type="entry name" value="Prp3"/>
</dbReference>
<keyword evidence="8" id="KW-0687">Ribonucleoprotein</keyword>
<dbReference type="PANTHER" id="PTHR14212">
    <property type="entry name" value="U4/U6-ASSOCIATED RNA SPLICING FACTOR-RELATED"/>
    <property type="match status" value="1"/>
</dbReference>
<reference evidence="8" key="2">
    <citation type="journal article" date="2022" name="Microbiol. Resour. Announc.">
        <title>Whole-Genome Sequence of Entomortierella parvispora E1425, a Mucoromycotan Fungus Associated with Burkholderiaceae-Related Endosymbiotic Bacteria.</title>
        <authorList>
            <person name="Herlambang A."/>
            <person name="Guo Y."/>
            <person name="Takashima Y."/>
            <person name="Narisawa K."/>
            <person name="Ohta H."/>
            <person name="Nishizawa T."/>
        </authorList>
    </citation>
    <scope>NUCLEOTIDE SEQUENCE</scope>
    <source>
        <strain evidence="8">E1425</strain>
    </source>
</reference>
<dbReference type="AlphaFoldDB" id="A0A9P3LSL6"/>
<dbReference type="InterPro" id="IPR010541">
    <property type="entry name" value="Prp3_C"/>
</dbReference>
<dbReference type="Proteomes" id="UP000827284">
    <property type="component" value="Unassembled WGS sequence"/>
</dbReference>
<feature type="region of interest" description="Disordered" evidence="5">
    <location>
        <begin position="23"/>
        <end position="49"/>
    </location>
</feature>
<dbReference type="OrthoDB" id="10264544at2759"/>
<gene>
    <name evidence="8" type="ORF">EMPS_01248</name>
</gene>
<comment type="subcellular location">
    <subcellularLocation>
        <location evidence="1">Nucleus</location>
    </subcellularLocation>
</comment>
<keyword evidence="2" id="KW-0507">mRNA processing</keyword>
<protein>
    <submittedName>
        <fullName evidence="8">U4/U6 small nuclear ribonucleoprotein PRP3</fullName>
    </submittedName>
</protein>
<evidence type="ECO:0000256" key="5">
    <source>
        <dbReference type="SAM" id="MobiDB-lite"/>
    </source>
</evidence>
<keyword evidence="9" id="KW-1185">Reference proteome</keyword>
<dbReference type="EMBL" id="BQFW01000002">
    <property type="protein sequence ID" value="GJJ68902.1"/>
    <property type="molecule type" value="Genomic_DNA"/>
</dbReference>
<comment type="caution">
    <text evidence="8">The sequence shown here is derived from an EMBL/GenBank/DDBJ whole genome shotgun (WGS) entry which is preliminary data.</text>
</comment>
<evidence type="ECO:0000313" key="9">
    <source>
        <dbReference type="Proteomes" id="UP000827284"/>
    </source>
</evidence>
<feature type="domain" description="Small nuclear ribonucleoprotein Prp3 C-terminal" evidence="6">
    <location>
        <begin position="391"/>
        <end position="512"/>
    </location>
</feature>
<evidence type="ECO:0000256" key="3">
    <source>
        <dbReference type="ARBA" id="ARBA00023187"/>
    </source>
</evidence>
<dbReference type="Pfam" id="PF06544">
    <property type="entry name" value="Prp3_C"/>
    <property type="match status" value="1"/>
</dbReference>
<keyword evidence="3" id="KW-0508">mRNA splicing</keyword>
<evidence type="ECO:0000259" key="7">
    <source>
        <dbReference type="Pfam" id="PF08572"/>
    </source>
</evidence>
<accession>A0A9P3LSL6</accession>
<evidence type="ECO:0000313" key="8">
    <source>
        <dbReference type="EMBL" id="GJJ68902.1"/>
    </source>
</evidence>
<sequence>MSGKTPSEIKALLEQAKAMAQARAAQAKAQMLQQQPQQQQQPGAAAPPNLDDLARRKAALQAKMNALKVAKAVPAPVAAAPAPVDARARAAQMGSMVTTDAAGNLIISSVASGKKVQAPSFATVKINQKPEPKKELKIERELPEELVNPEINPYLDPNLSVVPRERVSRPLKFAPKGKFISIANQIRTEQRIEQFRKELEEQGHANVQEEDLQMKDGFTKRDVLKDGVEWWDAAFLPNKNYEDIVQGHAKIETPDSLITHFIQHPVQIQPPNEAAHAASSKPRPLMLTTKERKKLRRQKRKELLKEKQDKIRLGLLAPDAPKVKLANMMRVLGQEAVLNPTEVEMKVRQQVEERLQSHLDQNAERKLTPEQRKAKEAKKKEEDLNKGIHVSVYKINDLSHSQKRFKVDKNAQQLNLTGVVLIFPTFSMVVVEGGQKAINQYKKLMLRRIDWTDNTRQDGTEVSTVDNKCLLVWEGQARDRQFKNFHFITCRTDAKLKETLSRYNVQHYWDQALGFKEEDMLGATVTL</sequence>
<dbReference type="CDD" id="cd24162">
    <property type="entry name" value="Prp3_C"/>
    <property type="match status" value="1"/>
</dbReference>